<reference evidence="1 2" key="1">
    <citation type="submission" date="2019-05" db="EMBL/GenBank/DDBJ databases">
        <title>Emergence of the Ug99 lineage of the wheat stem rust pathogen through somatic hybridization.</title>
        <authorList>
            <person name="Li F."/>
            <person name="Upadhyaya N.M."/>
            <person name="Sperschneider J."/>
            <person name="Matny O."/>
            <person name="Nguyen-Phuc H."/>
            <person name="Mago R."/>
            <person name="Raley C."/>
            <person name="Miller M.E."/>
            <person name="Silverstein K.A.T."/>
            <person name="Henningsen E."/>
            <person name="Hirsch C.D."/>
            <person name="Visser B."/>
            <person name="Pretorius Z.A."/>
            <person name="Steffenson B.J."/>
            <person name="Schwessinger B."/>
            <person name="Dodds P.N."/>
            <person name="Figueroa M."/>
        </authorList>
    </citation>
    <scope>NUCLEOTIDE SEQUENCE [LARGE SCALE GENOMIC DNA]</scope>
    <source>
        <strain evidence="1 2">Ug99</strain>
    </source>
</reference>
<dbReference type="AlphaFoldDB" id="A0A5B0LLW0"/>
<sequence>MVPTQDISPVLPPTPSTAQRADEANTLAGMNAAQPSDGIGPAAKRDFIVTTSLKLYVASKSKQKKKIWVQVTSKDDFTVKVVR</sequence>
<dbReference type="Proteomes" id="UP000325313">
    <property type="component" value="Unassembled WGS sequence"/>
</dbReference>
<proteinExistence type="predicted"/>
<dbReference type="EMBL" id="VDEP01000511">
    <property type="protein sequence ID" value="KAA1065229.1"/>
    <property type="molecule type" value="Genomic_DNA"/>
</dbReference>
<evidence type="ECO:0000313" key="2">
    <source>
        <dbReference type="Proteomes" id="UP000325313"/>
    </source>
</evidence>
<evidence type="ECO:0000313" key="1">
    <source>
        <dbReference type="EMBL" id="KAA1065229.1"/>
    </source>
</evidence>
<organism evidence="1 2">
    <name type="scientific">Puccinia graminis f. sp. tritici</name>
    <dbReference type="NCBI Taxonomy" id="56615"/>
    <lineage>
        <taxon>Eukaryota</taxon>
        <taxon>Fungi</taxon>
        <taxon>Dikarya</taxon>
        <taxon>Basidiomycota</taxon>
        <taxon>Pucciniomycotina</taxon>
        <taxon>Pucciniomycetes</taxon>
        <taxon>Pucciniales</taxon>
        <taxon>Pucciniaceae</taxon>
        <taxon>Puccinia</taxon>
    </lineage>
</organism>
<name>A0A5B0LLW0_PUCGR</name>
<accession>A0A5B0LLW0</accession>
<comment type="caution">
    <text evidence="1">The sequence shown here is derived from an EMBL/GenBank/DDBJ whole genome shotgun (WGS) entry which is preliminary data.</text>
</comment>
<protein>
    <submittedName>
        <fullName evidence="1">Uncharacterized protein</fullName>
    </submittedName>
</protein>
<gene>
    <name evidence="1" type="ORF">PGTUg99_007201</name>
</gene>